<accession>A0A133VME2</accession>
<reference evidence="1 2" key="1">
    <citation type="journal article" date="2016" name="Sci. Rep.">
        <title>Metabolic traits of an uncultured archaeal lineage -MSBL1- from brine pools of the Red Sea.</title>
        <authorList>
            <person name="Mwirichia R."/>
            <person name="Alam I."/>
            <person name="Rashid M."/>
            <person name="Vinu M."/>
            <person name="Ba-Alawi W."/>
            <person name="Anthony Kamau A."/>
            <person name="Kamanda Ngugi D."/>
            <person name="Goker M."/>
            <person name="Klenk H.P."/>
            <person name="Bajic V."/>
            <person name="Stingl U."/>
        </authorList>
    </citation>
    <scope>NUCLEOTIDE SEQUENCE [LARGE SCALE GENOMIC DNA]</scope>
    <source>
        <strain evidence="1">SCGC-AAA382A20</strain>
    </source>
</reference>
<dbReference type="AlphaFoldDB" id="A0A133VME2"/>
<gene>
    <name evidence="1" type="ORF">AKJ51_00720</name>
</gene>
<name>A0A133VME2_9EURY</name>
<comment type="caution">
    <text evidence="1">The sequence shown here is derived from an EMBL/GenBank/DDBJ whole genome shotgun (WGS) entry which is preliminary data.</text>
</comment>
<keyword evidence="2" id="KW-1185">Reference proteome</keyword>
<organism evidence="1 2">
    <name type="scientific">candidate division MSBL1 archaeon SCGC-AAA382A20</name>
    <dbReference type="NCBI Taxonomy" id="1698280"/>
    <lineage>
        <taxon>Archaea</taxon>
        <taxon>Methanobacteriati</taxon>
        <taxon>Methanobacteriota</taxon>
        <taxon>candidate division MSBL1</taxon>
    </lineage>
</organism>
<dbReference type="Proteomes" id="UP000070263">
    <property type="component" value="Unassembled WGS sequence"/>
</dbReference>
<evidence type="ECO:0000313" key="2">
    <source>
        <dbReference type="Proteomes" id="UP000070263"/>
    </source>
</evidence>
<protein>
    <submittedName>
        <fullName evidence="1">Uncharacterized protein</fullName>
    </submittedName>
</protein>
<evidence type="ECO:0000313" key="1">
    <source>
        <dbReference type="EMBL" id="KXB07624.1"/>
    </source>
</evidence>
<dbReference type="EMBL" id="LHYE01000004">
    <property type="protein sequence ID" value="KXB07624.1"/>
    <property type="molecule type" value="Genomic_DNA"/>
</dbReference>
<sequence length="121" mass="14503">MPEIIPTFAIGLYKRLEAMEVKNIVCVVERICDEGGGRVERLFEHRPKGEWFTVVTCGSDQAFTDKNKVEVWWTEVKYRLKEELPHQQLLRDRLEDITFSYTTSFVRDFVKRVQERREEFE</sequence>
<proteinExistence type="predicted"/>